<dbReference type="AlphaFoldDB" id="A0A450WPZ6"/>
<gene>
    <name evidence="1" type="ORF">BECKLPF1236B_GA0070989_11603</name>
</gene>
<name>A0A450WPZ6_9GAMM</name>
<sequence length="87" mass="9844">MQAEQNQHDRHRRIARGARGVGFALVGADIVDWAVTSETFREIIARDKVIVKLMAPRGAGRPRHLTGEHSISKLTRLTSYFIYVSEK</sequence>
<protein>
    <submittedName>
        <fullName evidence="1">Uncharacterized protein</fullName>
    </submittedName>
</protein>
<proteinExistence type="predicted"/>
<accession>A0A450WPZ6</accession>
<reference evidence="1" key="1">
    <citation type="submission" date="2019-02" db="EMBL/GenBank/DDBJ databases">
        <authorList>
            <person name="Gruber-Vodicka R. H."/>
            <person name="Seah K. B. B."/>
        </authorList>
    </citation>
    <scope>NUCLEOTIDE SEQUENCE</scope>
    <source>
        <strain evidence="1">BECK_S313</strain>
    </source>
</reference>
<organism evidence="1">
    <name type="scientific">Candidatus Kentrum sp. LPFa</name>
    <dbReference type="NCBI Taxonomy" id="2126335"/>
    <lineage>
        <taxon>Bacteria</taxon>
        <taxon>Pseudomonadati</taxon>
        <taxon>Pseudomonadota</taxon>
        <taxon>Gammaproteobacteria</taxon>
        <taxon>Candidatus Kentrum</taxon>
    </lineage>
</organism>
<dbReference type="EMBL" id="CAADFK010000160">
    <property type="protein sequence ID" value="VFK19069.1"/>
    <property type="molecule type" value="Genomic_DNA"/>
</dbReference>
<evidence type="ECO:0000313" key="1">
    <source>
        <dbReference type="EMBL" id="VFK19069.1"/>
    </source>
</evidence>